<dbReference type="EMBL" id="JAGEPF010000008">
    <property type="protein sequence ID" value="MBO2458664.1"/>
    <property type="molecule type" value="Genomic_DNA"/>
</dbReference>
<evidence type="ECO:0008006" key="3">
    <source>
        <dbReference type="Google" id="ProtNLM"/>
    </source>
</evidence>
<organism evidence="1 2">
    <name type="scientific">Actinomadura violacea</name>
    <dbReference type="NCBI Taxonomy" id="2819934"/>
    <lineage>
        <taxon>Bacteria</taxon>
        <taxon>Bacillati</taxon>
        <taxon>Actinomycetota</taxon>
        <taxon>Actinomycetes</taxon>
        <taxon>Streptosporangiales</taxon>
        <taxon>Thermomonosporaceae</taxon>
        <taxon>Actinomadura</taxon>
    </lineage>
</organism>
<accession>A0ABS3RRF4</accession>
<dbReference type="Proteomes" id="UP000680206">
    <property type="component" value="Unassembled WGS sequence"/>
</dbReference>
<reference evidence="1 2" key="1">
    <citation type="submission" date="2021-03" db="EMBL/GenBank/DDBJ databases">
        <title>Actinomadura violae sp. nov., isolated from lichen in Thailand.</title>
        <authorList>
            <person name="Kanchanasin P."/>
            <person name="Saeng-In P."/>
            <person name="Phongsopitanun W."/>
            <person name="Yuki M."/>
            <person name="Kudo T."/>
            <person name="Ohkuma M."/>
            <person name="Tanasupawat S."/>
        </authorList>
    </citation>
    <scope>NUCLEOTIDE SEQUENCE [LARGE SCALE GENOMIC DNA]</scope>
    <source>
        <strain evidence="1 2">LCR2-06</strain>
    </source>
</reference>
<evidence type="ECO:0000313" key="1">
    <source>
        <dbReference type="EMBL" id="MBO2458664.1"/>
    </source>
</evidence>
<keyword evidence="2" id="KW-1185">Reference proteome</keyword>
<evidence type="ECO:0000313" key="2">
    <source>
        <dbReference type="Proteomes" id="UP000680206"/>
    </source>
</evidence>
<comment type="caution">
    <text evidence="1">The sequence shown here is derived from an EMBL/GenBank/DDBJ whole genome shotgun (WGS) entry which is preliminary data.</text>
</comment>
<name>A0ABS3RRF4_9ACTN</name>
<sequence>MKAFAVVVAAGCALAAGYLVAGVPGVLLIAAALAVLGLAALRSGLPAAVPPRPRPAKPEDLDDPGDFASYRKIANALSWAGVSARHYDSVTRPLLARLLAAGLAERYGPGHDPALARAFMGERLWPLVDTGRPGSRDSFAPGPDPAVLHEIADRLEELWRRR</sequence>
<protein>
    <recommendedName>
        <fullName evidence="3">DUF4129 domain-containing protein</fullName>
    </recommendedName>
</protein>
<proteinExistence type="predicted"/>
<gene>
    <name evidence="1" type="ORF">J4709_13885</name>
</gene>
<dbReference type="RefSeq" id="WP_208240885.1">
    <property type="nucleotide sequence ID" value="NZ_JAGEPF010000008.1"/>
</dbReference>